<dbReference type="GO" id="GO:0005634">
    <property type="term" value="C:nucleus"/>
    <property type="evidence" value="ECO:0007669"/>
    <property type="project" value="TreeGrafter"/>
</dbReference>
<keyword evidence="1" id="KW-0597">Phosphoprotein</keyword>
<dbReference type="Gene3D" id="1.20.120.160">
    <property type="entry name" value="HPT domain"/>
    <property type="match status" value="1"/>
</dbReference>
<dbReference type="CDD" id="cd00088">
    <property type="entry name" value="HPT"/>
    <property type="match status" value="1"/>
</dbReference>
<reference evidence="3" key="1">
    <citation type="submission" date="2021-11" db="EMBL/GenBank/DDBJ databases">
        <authorList>
            <person name="Herlambang A."/>
            <person name="Guo Y."/>
            <person name="Takashima Y."/>
            <person name="Nishizawa T."/>
        </authorList>
    </citation>
    <scope>NUCLEOTIDE SEQUENCE</scope>
    <source>
        <strain evidence="3">E1425</strain>
    </source>
</reference>
<name>A0A9P3HHE1_9FUNG</name>
<proteinExistence type="predicted"/>
<keyword evidence="4" id="KW-1185">Reference proteome</keyword>
<organism evidence="3 4">
    <name type="scientific">Entomortierella parvispora</name>
    <dbReference type="NCBI Taxonomy" id="205924"/>
    <lineage>
        <taxon>Eukaryota</taxon>
        <taxon>Fungi</taxon>
        <taxon>Fungi incertae sedis</taxon>
        <taxon>Mucoromycota</taxon>
        <taxon>Mortierellomycotina</taxon>
        <taxon>Mortierellomycetes</taxon>
        <taxon>Mortierellales</taxon>
        <taxon>Mortierellaceae</taxon>
        <taxon>Entomortierella</taxon>
    </lineage>
</organism>
<sequence length="160" mass="18065">MTAVEQTTVMTMLNGENILSPSDHDDDIINHSIFDQLLGMDDGDDHEFSRALVWDFFEQAEGALVEMDQAMTALDFTELSRLGHFLKGSSAALGLTKVKLSCERLQHYGNLTDETGKNSITEEEAKTLSLALLVQMRSEYKEAEVYLREFYESQEDTESQ</sequence>
<dbReference type="InterPro" id="IPR036641">
    <property type="entry name" value="HPT_dom_sf"/>
</dbReference>
<comment type="caution">
    <text evidence="3">The sequence shown here is derived from an EMBL/GenBank/DDBJ whole genome shotgun (WGS) entry which is preliminary data.</text>
</comment>
<dbReference type="Pfam" id="PF01627">
    <property type="entry name" value="Hpt"/>
    <property type="match status" value="1"/>
</dbReference>
<dbReference type="OrthoDB" id="1673781at2759"/>
<dbReference type="PROSITE" id="PS50894">
    <property type="entry name" value="HPT"/>
    <property type="match status" value="1"/>
</dbReference>
<feature type="domain" description="HPt" evidence="2">
    <location>
        <begin position="45"/>
        <end position="150"/>
    </location>
</feature>
<accession>A0A9P3HHE1</accession>
<dbReference type="PANTHER" id="PTHR28242:SF52">
    <property type="entry name" value="PHOSPHORELAY INTERMEDIATE PROTEIN YPD1"/>
    <property type="match status" value="1"/>
</dbReference>
<dbReference type="GO" id="GO:0009927">
    <property type="term" value="F:histidine phosphotransfer kinase activity"/>
    <property type="evidence" value="ECO:0007669"/>
    <property type="project" value="InterPro"/>
</dbReference>
<gene>
    <name evidence="3" type="ORF">EMPS_08954</name>
</gene>
<evidence type="ECO:0000259" key="2">
    <source>
        <dbReference type="PROSITE" id="PS50894"/>
    </source>
</evidence>
<dbReference type="InterPro" id="IPR008207">
    <property type="entry name" value="Sig_transdc_His_kin_Hpt_dom"/>
</dbReference>
<evidence type="ECO:0000313" key="4">
    <source>
        <dbReference type="Proteomes" id="UP000827284"/>
    </source>
</evidence>
<dbReference type="GO" id="GO:0005737">
    <property type="term" value="C:cytoplasm"/>
    <property type="evidence" value="ECO:0007669"/>
    <property type="project" value="TreeGrafter"/>
</dbReference>
<dbReference type="SUPFAM" id="SSF47226">
    <property type="entry name" value="Histidine-containing phosphotransfer domain, HPT domain"/>
    <property type="match status" value="1"/>
</dbReference>
<protein>
    <submittedName>
        <fullName evidence="3">Osomolarity two-component system, phosphorelay intermediate protein YPD1</fullName>
    </submittedName>
</protein>
<dbReference type="EMBL" id="BQFW01000012">
    <property type="protein sequence ID" value="GJJ76595.1"/>
    <property type="molecule type" value="Genomic_DNA"/>
</dbReference>
<dbReference type="GO" id="GO:0043424">
    <property type="term" value="F:protein histidine kinase binding"/>
    <property type="evidence" value="ECO:0007669"/>
    <property type="project" value="InterPro"/>
</dbReference>
<dbReference type="Proteomes" id="UP000827284">
    <property type="component" value="Unassembled WGS sequence"/>
</dbReference>
<dbReference type="SMART" id="SM00073">
    <property type="entry name" value="HPT"/>
    <property type="match status" value="1"/>
</dbReference>
<reference evidence="3" key="2">
    <citation type="journal article" date="2022" name="Microbiol. Resour. Announc.">
        <title>Whole-Genome Sequence of Entomortierella parvispora E1425, a Mucoromycotan Fungus Associated with Burkholderiaceae-Related Endosymbiotic Bacteria.</title>
        <authorList>
            <person name="Herlambang A."/>
            <person name="Guo Y."/>
            <person name="Takashima Y."/>
            <person name="Narisawa K."/>
            <person name="Ohta H."/>
            <person name="Nishizawa T."/>
        </authorList>
    </citation>
    <scope>NUCLEOTIDE SEQUENCE</scope>
    <source>
        <strain evidence="3">E1425</strain>
    </source>
</reference>
<dbReference type="AlphaFoldDB" id="A0A9P3HHE1"/>
<evidence type="ECO:0000256" key="1">
    <source>
        <dbReference type="PROSITE-ProRule" id="PRU00110"/>
    </source>
</evidence>
<dbReference type="GO" id="GO:0000160">
    <property type="term" value="P:phosphorelay signal transduction system"/>
    <property type="evidence" value="ECO:0007669"/>
    <property type="project" value="InterPro"/>
</dbReference>
<feature type="modified residue" description="Phosphohistidine" evidence="1">
    <location>
        <position position="84"/>
    </location>
</feature>
<dbReference type="PANTHER" id="PTHR28242">
    <property type="entry name" value="PHOSPHORELAY INTERMEDIATE PROTEIN YPD1"/>
    <property type="match status" value="1"/>
</dbReference>
<dbReference type="InterPro" id="IPR045871">
    <property type="entry name" value="AHP1-5/YPD1"/>
</dbReference>
<evidence type="ECO:0000313" key="3">
    <source>
        <dbReference type="EMBL" id="GJJ76595.1"/>
    </source>
</evidence>